<accession>A0A0A8YBE1</accession>
<evidence type="ECO:0000313" key="1">
    <source>
        <dbReference type="EMBL" id="JAD23301.1"/>
    </source>
</evidence>
<dbReference type="EMBL" id="GBRH01274594">
    <property type="protein sequence ID" value="JAD23301.1"/>
    <property type="molecule type" value="Transcribed_RNA"/>
</dbReference>
<sequence length="28" mass="3234">MRCPSARGRERGLVLHQISHGRRADAFR</sequence>
<proteinExistence type="predicted"/>
<name>A0A0A8YBE1_ARUDO</name>
<reference evidence="1" key="1">
    <citation type="submission" date="2014-09" db="EMBL/GenBank/DDBJ databases">
        <authorList>
            <person name="Magalhaes I.L.F."/>
            <person name="Oliveira U."/>
            <person name="Santos F.R."/>
            <person name="Vidigal T.H.D.A."/>
            <person name="Brescovit A.D."/>
            <person name="Santos A.J."/>
        </authorList>
    </citation>
    <scope>NUCLEOTIDE SEQUENCE</scope>
    <source>
        <tissue evidence="1">Shoot tissue taken approximately 20 cm above the soil surface</tissue>
    </source>
</reference>
<organism evidence="1">
    <name type="scientific">Arundo donax</name>
    <name type="common">Giant reed</name>
    <name type="synonym">Donax arundinaceus</name>
    <dbReference type="NCBI Taxonomy" id="35708"/>
    <lineage>
        <taxon>Eukaryota</taxon>
        <taxon>Viridiplantae</taxon>
        <taxon>Streptophyta</taxon>
        <taxon>Embryophyta</taxon>
        <taxon>Tracheophyta</taxon>
        <taxon>Spermatophyta</taxon>
        <taxon>Magnoliopsida</taxon>
        <taxon>Liliopsida</taxon>
        <taxon>Poales</taxon>
        <taxon>Poaceae</taxon>
        <taxon>PACMAD clade</taxon>
        <taxon>Arundinoideae</taxon>
        <taxon>Arundineae</taxon>
        <taxon>Arundo</taxon>
    </lineage>
</organism>
<dbReference type="AlphaFoldDB" id="A0A0A8YBE1"/>
<protein>
    <submittedName>
        <fullName evidence="1">Uncharacterized protein</fullName>
    </submittedName>
</protein>
<reference evidence="1" key="2">
    <citation type="journal article" date="2015" name="Data Brief">
        <title>Shoot transcriptome of the giant reed, Arundo donax.</title>
        <authorList>
            <person name="Barrero R.A."/>
            <person name="Guerrero F.D."/>
            <person name="Moolhuijzen P."/>
            <person name="Goolsby J.A."/>
            <person name="Tidwell J."/>
            <person name="Bellgard S.E."/>
            <person name="Bellgard M.I."/>
        </authorList>
    </citation>
    <scope>NUCLEOTIDE SEQUENCE</scope>
    <source>
        <tissue evidence="1">Shoot tissue taken approximately 20 cm above the soil surface</tissue>
    </source>
</reference>